<dbReference type="PROSITE" id="PS50072">
    <property type="entry name" value="CSA_PPIASE_2"/>
    <property type="match status" value="1"/>
</dbReference>
<protein>
    <recommendedName>
        <fullName evidence="2">peptidylprolyl isomerase</fullName>
        <ecNumber evidence="2">5.2.1.8</ecNumber>
    </recommendedName>
</protein>
<dbReference type="InterPro" id="IPR036034">
    <property type="entry name" value="PDZ_sf"/>
</dbReference>
<dbReference type="Gene3D" id="2.40.100.10">
    <property type="entry name" value="Cyclophilin-like"/>
    <property type="match status" value="1"/>
</dbReference>
<dbReference type="GO" id="GO:0006457">
    <property type="term" value="P:protein folding"/>
    <property type="evidence" value="ECO:0007669"/>
    <property type="project" value="InterPro"/>
</dbReference>
<keyword evidence="4" id="KW-0413">Isomerase</keyword>
<evidence type="ECO:0000256" key="4">
    <source>
        <dbReference type="ARBA" id="ARBA00023235"/>
    </source>
</evidence>
<dbReference type="EMBL" id="HBHR01014131">
    <property type="protein sequence ID" value="CAD9865408.1"/>
    <property type="molecule type" value="Transcribed_RNA"/>
</dbReference>
<sequence length="303" mass="33106">MAGTHTFAACFAALFILPVSSFTPQSTLSFNNNRMVNINGRTKPIARGITMEFLDITIPKPMGILFEENDSNFGGLYINSINEDGAAAKTELKAGDQLVEVQGEDVKGYTFDKAMDALVAGPAEGTQIKIFRGDAAELYNPKVYFDISIGGEPSGRIKMCLRKDIAPKTVENFRSLCTGDNNKNIGYKGTIFHRVIPQFMCQGGDFTNFDGTGGYSIYGNKFMDENFTLRHDKPYLLSMANAGRNTNGSQFFLTTVECPWLDGKHVVFGEVVEGQDVVKAIESQGTRAGKPVAKIVIEDCGQL</sequence>
<name>A0A7S2V295_9STRA</name>
<dbReference type="PROSITE" id="PS00170">
    <property type="entry name" value="CSA_PPIASE_1"/>
    <property type="match status" value="1"/>
</dbReference>
<evidence type="ECO:0000313" key="8">
    <source>
        <dbReference type="EMBL" id="CAD9865408.1"/>
    </source>
</evidence>
<feature type="domain" description="PPIase cyclophilin-type" evidence="6">
    <location>
        <begin position="144"/>
        <end position="302"/>
    </location>
</feature>
<feature type="signal peptide" evidence="5">
    <location>
        <begin position="1"/>
        <end position="21"/>
    </location>
</feature>
<dbReference type="InterPro" id="IPR001478">
    <property type="entry name" value="PDZ"/>
</dbReference>
<dbReference type="GO" id="GO:0005737">
    <property type="term" value="C:cytoplasm"/>
    <property type="evidence" value="ECO:0007669"/>
    <property type="project" value="TreeGrafter"/>
</dbReference>
<dbReference type="SUPFAM" id="SSF50156">
    <property type="entry name" value="PDZ domain-like"/>
    <property type="match status" value="1"/>
</dbReference>
<dbReference type="InterPro" id="IPR020892">
    <property type="entry name" value="Cyclophilin-type_PPIase_CS"/>
</dbReference>
<proteinExistence type="predicted"/>
<dbReference type="InterPro" id="IPR002130">
    <property type="entry name" value="Cyclophilin-type_PPIase_dom"/>
</dbReference>
<reference evidence="8" key="1">
    <citation type="submission" date="2021-01" db="EMBL/GenBank/DDBJ databases">
        <authorList>
            <person name="Corre E."/>
            <person name="Pelletier E."/>
            <person name="Niang G."/>
            <person name="Scheremetjew M."/>
            <person name="Finn R."/>
            <person name="Kale V."/>
            <person name="Holt S."/>
            <person name="Cochrane G."/>
            <person name="Meng A."/>
            <person name="Brown T."/>
            <person name="Cohen L."/>
        </authorList>
    </citation>
    <scope>NUCLEOTIDE SEQUENCE</scope>
    <source>
        <strain evidence="8">CCMP1661</strain>
    </source>
</reference>
<evidence type="ECO:0000256" key="3">
    <source>
        <dbReference type="ARBA" id="ARBA00023110"/>
    </source>
</evidence>
<dbReference type="PRINTS" id="PR00153">
    <property type="entry name" value="CSAPPISMRASE"/>
</dbReference>
<feature type="chain" id="PRO_5031477005" description="peptidylprolyl isomerase" evidence="5">
    <location>
        <begin position="22"/>
        <end position="303"/>
    </location>
</feature>
<evidence type="ECO:0000259" key="7">
    <source>
        <dbReference type="PROSITE" id="PS50106"/>
    </source>
</evidence>
<dbReference type="Pfam" id="PF00160">
    <property type="entry name" value="Pro_isomerase"/>
    <property type="match status" value="1"/>
</dbReference>
<dbReference type="Gene3D" id="2.30.42.10">
    <property type="match status" value="1"/>
</dbReference>
<dbReference type="PANTHER" id="PTHR11071">
    <property type="entry name" value="PEPTIDYL-PROLYL CIS-TRANS ISOMERASE"/>
    <property type="match status" value="1"/>
</dbReference>
<accession>A0A7S2V295</accession>
<evidence type="ECO:0000256" key="1">
    <source>
        <dbReference type="ARBA" id="ARBA00000971"/>
    </source>
</evidence>
<dbReference type="FunFam" id="2.40.100.10:FF:000013">
    <property type="entry name" value="Peptidyl-prolyl cis-trans isomerase"/>
    <property type="match status" value="1"/>
</dbReference>
<dbReference type="PANTHER" id="PTHR11071:SF561">
    <property type="entry name" value="PEPTIDYL-PROLYL CIS-TRANS ISOMERASE D-RELATED"/>
    <property type="match status" value="1"/>
</dbReference>
<keyword evidence="3" id="KW-0697">Rotamase</keyword>
<organism evidence="8">
    <name type="scientific">Fibrocapsa japonica</name>
    <dbReference type="NCBI Taxonomy" id="94617"/>
    <lineage>
        <taxon>Eukaryota</taxon>
        <taxon>Sar</taxon>
        <taxon>Stramenopiles</taxon>
        <taxon>Ochrophyta</taxon>
        <taxon>Raphidophyceae</taxon>
        <taxon>Chattonellales</taxon>
        <taxon>Chattonellaceae</taxon>
        <taxon>Fibrocapsa</taxon>
    </lineage>
</organism>
<gene>
    <name evidence="8" type="ORF">FJAP1339_LOCUS6988</name>
</gene>
<dbReference type="Pfam" id="PF00595">
    <property type="entry name" value="PDZ"/>
    <property type="match status" value="1"/>
</dbReference>
<keyword evidence="5" id="KW-0732">Signal</keyword>
<dbReference type="EC" id="5.2.1.8" evidence="2"/>
<dbReference type="AlphaFoldDB" id="A0A7S2V295"/>
<dbReference type="GO" id="GO:0003755">
    <property type="term" value="F:peptidyl-prolyl cis-trans isomerase activity"/>
    <property type="evidence" value="ECO:0007669"/>
    <property type="project" value="UniProtKB-KW"/>
</dbReference>
<dbReference type="CDD" id="cd01926">
    <property type="entry name" value="cyclophilin_ABH_like"/>
    <property type="match status" value="1"/>
</dbReference>
<dbReference type="GO" id="GO:0016018">
    <property type="term" value="F:cyclosporin A binding"/>
    <property type="evidence" value="ECO:0007669"/>
    <property type="project" value="TreeGrafter"/>
</dbReference>
<dbReference type="SUPFAM" id="SSF50891">
    <property type="entry name" value="Cyclophilin-like"/>
    <property type="match status" value="1"/>
</dbReference>
<feature type="domain" description="PDZ" evidence="7">
    <location>
        <begin position="62"/>
        <end position="118"/>
    </location>
</feature>
<dbReference type="SMART" id="SM00228">
    <property type="entry name" value="PDZ"/>
    <property type="match status" value="1"/>
</dbReference>
<evidence type="ECO:0000259" key="6">
    <source>
        <dbReference type="PROSITE" id="PS50072"/>
    </source>
</evidence>
<evidence type="ECO:0000256" key="5">
    <source>
        <dbReference type="SAM" id="SignalP"/>
    </source>
</evidence>
<evidence type="ECO:0000256" key="2">
    <source>
        <dbReference type="ARBA" id="ARBA00013194"/>
    </source>
</evidence>
<dbReference type="InterPro" id="IPR029000">
    <property type="entry name" value="Cyclophilin-like_dom_sf"/>
</dbReference>
<dbReference type="PROSITE" id="PS50106">
    <property type="entry name" value="PDZ"/>
    <property type="match status" value="1"/>
</dbReference>
<comment type="catalytic activity">
    <reaction evidence="1">
        <text>[protein]-peptidylproline (omega=180) = [protein]-peptidylproline (omega=0)</text>
        <dbReference type="Rhea" id="RHEA:16237"/>
        <dbReference type="Rhea" id="RHEA-COMP:10747"/>
        <dbReference type="Rhea" id="RHEA-COMP:10748"/>
        <dbReference type="ChEBI" id="CHEBI:83833"/>
        <dbReference type="ChEBI" id="CHEBI:83834"/>
        <dbReference type="EC" id="5.2.1.8"/>
    </reaction>
</comment>